<keyword evidence="2" id="KW-0433">Leucine-rich repeat</keyword>
<reference evidence="10" key="1">
    <citation type="submission" date="2016-11" db="UniProtKB">
        <authorList>
            <consortium name="WormBaseParasite"/>
        </authorList>
    </citation>
    <scope>IDENTIFICATION</scope>
</reference>
<name>A0A1I7ZAX6_9BILA</name>
<evidence type="ECO:0000256" key="6">
    <source>
        <dbReference type="ARBA" id="ARBA00023136"/>
    </source>
</evidence>
<evidence type="ECO:0000256" key="2">
    <source>
        <dbReference type="ARBA" id="ARBA00022614"/>
    </source>
</evidence>
<feature type="domain" description="LRRCT" evidence="8">
    <location>
        <begin position="117"/>
        <end position="166"/>
    </location>
</feature>
<dbReference type="Gene3D" id="3.80.10.10">
    <property type="entry name" value="Ribonuclease Inhibitor"/>
    <property type="match status" value="1"/>
</dbReference>
<evidence type="ECO:0000313" key="10">
    <source>
        <dbReference type="WBParaSite" id="L893_g24671.t1"/>
    </source>
</evidence>
<keyword evidence="9" id="KW-1185">Reference proteome</keyword>
<comment type="subcellular location">
    <subcellularLocation>
        <location evidence="1">Membrane</location>
        <topology evidence="1">Single-pass membrane protein</topology>
    </subcellularLocation>
</comment>
<proteinExistence type="predicted"/>
<dbReference type="GO" id="GO:0007165">
    <property type="term" value="P:signal transduction"/>
    <property type="evidence" value="ECO:0007669"/>
    <property type="project" value="TreeGrafter"/>
</dbReference>
<dbReference type="PANTHER" id="PTHR24365">
    <property type="entry name" value="TOLL-LIKE RECEPTOR"/>
    <property type="match status" value="1"/>
</dbReference>
<keyword evidence="3 7" id="KW-0812">Transmembrane</keyword>
<dbReference type="GO" id="GO:0038023">
    <property type="term" value="F:signaling receptor activity"/>
    <property type="evidence" value="ECO:0007669"/>
    <property type="project" value="TreeGrafter"/>
</dbReference>
<feature type="transmembrane region" description="Helical" evidence="7">
    <location>
        <begin position="173"/>
        <end position="198"/>
    </location>
</feature>
<dbReference type="Proteomes" id="UP000095287">
    <property type="component" value="Unplaced"/>
</dbReference>
<protein>
    <submittedName>
        <fullName evidence="10">LRRCT domain-containing protein</fullName>
    </submittedName>
</protein>
<dbReference type="SUPFAM" id="SSF52058">
    <property type="entry name" value="L domain-like"/>
    <property type="match status" value="1"/>
</dbReference>
<dbReference type="SMART" id="SM00082">
    <property type="entry name" value="LRRCT"/>
    <property type="match status" value="1"/>
</dbReference>
<dbReference type="AlphaFoldDB" id="A0A1I7ZAX6"/>
<organism evidence="9 10">
    <name type="scientific">Steinernema glaseri</name>
    <dbReference type="NCBI Taxonomy" id="37863"/>
    <lineage>
        <taxon>Eukaryota</taxon>
        <taxon>Metazoa</taxon>
        <taxon>Ecdysozoa</taxon>
        <taxon>Nematoda</taxon>
        <taxon>Chromadorea</taxon>
        <taxon>Rhabditida</taxon>
        <taxon>Tylenchina</taxon>
        <taxon>Panagrolaimomorpha</taxon>
        <taxon>Strongyloidoidea</taxon>
        <taxon>Steinernematidae</taxon>
        <taxon>Steinernema</taxon>
    </lineage>
</organism>
<accession>A0A1I7ZAX6</accession>
<keyword evidence="4" id="KW-0732">Signal</keyword>
<sequence length="225" mass="25240">MAGLPLLQHLHLSSNQHLFSKCHTRAYNDCWIASIDQLTSLIELDLSNTSLIRPVNLSAFTNLRTIDLSNNVMTSFDARLLPPCVAHLNLKNNLLHFITNFSAPTVSCLHEIDVADNPLLCDCSLSDIAHLLMTLPHIADRSHYYCFASNWQHPLLPYLANIHSCSSTSLENIIPMFVNFALFLIAFGILLLAGTFFMSKMLVLRVFKVPFLYKPLATSELVAEL</sequence>
<evidence type="ECO:0000256" key="3">
    <source>
        <dbReference type="ARBA" id="ARBA00022692"/>
    </source>
</evidence>
<dbReference type="InterPro" id="IPR032675">
    <property type="entry name" value="LRR_dom_sf"/>
</dbReference>
<evidence type="ECO:0000256" key="7">
    <source>
        <dbReference type="SAM" id="Phobius"/>
    </source>
</evidence>
<dbReference type="GO" id="GO:0005886">
    <property type="term" value="C:plasma membrane"/>
    <property type="evidence" value="ECO:0007669"/>
    <property type="project" value="TreeGrafter"/>
</dbReference>
<keyword evidence="6 7" id="KW-0472">Membrane</keyword>
<evidence type="ECO:0000256" key="4">
    <source>
        <dbReference type="ARBA" id="ARBA00022729"/>
    </source>
</evidence>
<evidence type="ECO:0000256" key="5">
    <source>
        <dbReference type="ARBA" id="ARBA00022989"/>
    </source>
</evidence>
<dbReference type="PANTHER" id="PTHR24365:SF541">
    <property type="entry name" value="PROTEIN TOLL-RELATED"/>
    <property type="match status" value="1"/>
</dbReference>
<dbReference type="WBParaSite" id="L893_g24671.t1">
    <property type="protein sequence ID" value="L893_g24671.t1"/>
    <property type="gene ID" value="L893_g24671"/>
</dbReference>
<evidence type="ECO:0000313" key="9">
    <source>
        <dbReference type="Proteomes" id="UP000095287"/>
    </source>
</evidence>
<dbReference type="InterPro" id="IPR000483">
    <property type="entry name" value="Cys-rich_flank_reg_C"/>
</dbReference>
<evidence type="ECO:0000256" key="1">
    <source>
        <dbReference type="ARBA" id="ARBA00004167"/>
    </source>
</evidence>
<evidence type="ECO:0000259" key="8">
    <source>
        <dbReference type="SMART" id="SM00082"/>
    </source>
</evidence>
<keyword evidence="5 7" id="KW-1133">Transmembrane helix</keyword>